<dbReference type="Gene3D" id="2.120.10.30">
    <property type="entry name" value="TolB, C-terminal domain"/>
    <property type="match status" value="1"/>
</dbReference>
<protein>
    <recommendedName>
        <fullName evidence="2">Hydrazine synthase alpha subunit middle domain-containing protein</fullName>
    </recommendedName>
</protein>
<sequence>MKRWMMVCGAAWAVSMVCADGLDREWAEAMLRVRAEFRENGAAKFEAKAKRHVEPSLTGRVFGQMLDEYPYRTDWFLQDNLNDLEAWLGQTDDAVIEKALLKGFRPFGDRFKGLGKPAGGTDDPAWLALYAQAAAMRRTQRLATLKTDYPQIVFTKNHTIMPSFFAYTEGQSDAQAERHFTPGTSLCLMEWEGDFAKVTELVDDPLGRIRDPEVSFDGSKILFAWKKSDRLDDYHLYELDAKTGAIRQLTFGLGVADFEPCYLPNGELVFSSSRCVQTIDCWLTETSNLYTCGPNGEHLRRLGFDQVHTVKPALLPDGRVIYTRWDYNDRGQIYPQGLFQMNPDGTAQTEFYGNNSYFPTTIAHARGIPGSPLVVAVAMGHHTWQAGKLMLLDVSKGRQENAGVQLVAPVRETEAVRQDRYGQQGDLFQYPYPLNEREVLVAYSPLGGRPGRFSIYHMDIDGHRELLVSDPSISCQHPAPLAPRERPAARPSLVDYTQDSGEYYVQDVYYGPGLEGVERGAVKKLRVVEIEFRAAGVGCNYSQGPAGGARASTPVSIANGTWDVKRVLGDATVHPDGSAYFKVPARKPVYFQCLDENNRAVQTMRSWSTLQPGETFSCIGCHEDKNAAPLQRPTSMALKAGAQPLAPFHGETRGFSFLKEVQPILDVKCVACHQKKGKLDLSGTPVPDPEAKRNWTRSYLNLTQAKPGRADAAYRGADAEGLCVWVSSQSVPDMISPRSVGSVASPLIDRLLKGHGKLDREELDKIIAWIDLGVPFGGDYYEAGAWSDAEKAFYDRFQAKRERFAALDDLNVQRLLAGDFSAPTGENRYRNLAPEAKTSANDEKSAELWLKLEWEEDVYADRINISIPADLGKEHDSRRKSGTVELSNGKKITFKLDKTADMQVVRLPAKHWPPQPIRWIKFTNPVPHENKWCGFAEVEVMGRTANPSYENTPLAARATAQ</sequence>
<dbReference type="InterPro" id="IPR040698">
    <property type="entry name" value="HZS_alpha_mid"/>
</dbReference>
<dbReference type="AlphaFoldDB" id="A0A6C2U830"/>
<name>A0A6C2U830_PONDE</name>
<dbReference type="InterPro" id="IPR036280">
    <property type="entry name" value="Multihaem_cyt_sf"/>
</dbReference>
<evidence type="ECO:0000313" key="4">
    <source>
        <dbReference type="Proteomes" id="UP000366872"/>
    </source>
</evidence>
<reference evidence="3 4" key="1">
    <citation type="submission" date="2019-04" db="EMBL/GenBank/DDBJ databases">
        <authorList>
            <person name="Van Vliet M D."/>
        </authorList>
    </citation>
    <scope>NUCLEOTIDE SEQUENCE [LARGE SCALE GENOMIC DNA]</scope>
    <source>
        <strain evidence="3 4">F1</strain>
    </source>
</reference>
<dbReference type="SUPFAM" id="SSF69304">
    <property type="entry name" value="Tricorn protease N-terminal domain"/>
    <property type="match status" value="1"/>
</dbReference>
<proteinExistence type="predicted"/>
<evidence type="ECO:0000259" key="2">
    <source>
        <dbReference type="Pfam" id="PF18582"/>
    </source>
</evidence>
<feature type="signal peptide" evidence="1">
    <location>
        <begin position="1"/>
        <end position="19"/>
    </location>
</feature>
<evidence type="ECO:0000256" key="1">
    <source>
        <dbReference type="SAM" id="SignalP"/>
    </source>
</evidence>
<dbReference type="SUPFAM" id="SSF48695">
    <property type="entry name" value="Multiheme cytochromes"/>
    <property type="match status" value="1"/>
</dbReference>
<keyword evidence="1" id="KW-0732">Signal</keyword>
<gene>
    <name evidence="3" type="ORF">PDESU_04475</name>
</gene>
<dbReference type="EMBL" id="CAAHFG010000003">
    <property type="protein sequence ID" value="VGO15887.1"/>
    <property type="molecule type" value="Genomic_DNA"/>
</dbReference>
<organism evidence="3 4">
    <name type="scientific">Pontiella desulfatans</name>
    <dbReference type="NCBI Taxonomy" id="2750659"/>
    <lineage>
        <taxon>Bacteria</taxon>
        <taxon>Pseudomonadati</taxon>
        <taxon>Kiritimatiellota</taxon>
        <taxon>Kiritimatiellia</taxon>
        <taxon>Kiritimatiellales</taxon>
        <taxon>Pontiellaceae</taxon>
        <taxon>Pontiella</taxon>
    </lineage>
</organism>
<evidence type="ECO:0000313" key="3">
    <source>
        <dbReference type="EMBL" id="VGO15887.1"/>
    </source>
</evidence>
<keyword evidence="4" id="KW-1185">Reference proteome</keyword>
<dbReference type="Pfam" id="PF18582">
    <property type="entry name" value="HZS_alpha"/>
    <property type="match status" value="1"/>
</dbReference>
<accession>A0A6C2U830</accession>
<dbReference type="Proteomes" id="UP000366872">
    <property type="component" value="Unassembled WGS sequence"/>
</dbReference>
<dbReference type="RefSeq" id="WP_136081453.1">
    <property type="nucleotide sequence ID" value="NZ_CAAHFG010000003.1"/>
</dbReference>
<dbReference type="InterPro" id="IPR011042">
    <property type="entry name" value="6-blade_b-propeller_TolB-like"/>
</dbReference>
<feature type="chain" id="PRO_5025688105" description="Hydrazine synthase alpha subunit middle domain-containing protein" evidence="1">
    <location>
        <begin position="20"/>
        <end position="961"/>
    </location>
</feature>
<feature type="domain" description="Hydrazine synthase alpha subunit middle" evidence="2">
    <location>
        <begin position="520"/>
        <end position="623"/>
    </location>
</feature>